<dbReference type="EMBL" id="MGEK01000006">
    <property type="protein sequence ID" value="OGL82823.1"/>
    <property type="molecule type" value="Genomic_DNA"/>
</dbReference>
<keyword evidence="1" id="KW-1133">Transmembrane helix</keyword>
<keyword evidence="1" id="KW-0472">Membrane</keyword>
<proteinExistence type="predicted"/>
<evidence type="ECO:0008006" key="4">
    <source>
        <dbReference type="Google" id="ProtNLM"/>
    </source>
</evidence>
<feature type="transmembrane region" description="Helical" evidence="1">
    <location>
        <begin position="21"/>
        <end position="43"/>
    </location>
</feature>
<comment type="caution">
    <text evidence="2">The sequence shown here is derived from an EMBL/GenBank/DDBJ whole genome shotgun (WGS) entry which is preliminary data.</text>
</comment>
<reference evidence="2 3" key="1">
    <citation type="journal article" date="2016" name="Nat. Commun.">
        <title>Thousands of microbial genomes shed light on interconnected biogeochemical processes in an aquifer system.</title>
        <authorList>
            <person name="Anantharaman K."/>
            <person name="Brown C.T."/>
            <person name="Hug L.A."/>
            <person name="Sharon I."/>
            <person name="Castelle C.J."/>
            <person name="Probst A.J."/>
            <person name="Thomas B.C."/>
            <person name="Singh A."/>
            <person name="Wilkins M.J."/>
            <person name="Karaoz U."/>
            <person name="Brodie E.L."/>
            <person name="Williams K.H."/>
            <person name="Hubbard S.S."/>
            <person name="Banfield J.F."/>
        </authorList>
    </citation>
    <scope>NUCLEOTIDE SEQUENCE [LARGE SCALE GENOMIC DNA]</scope>
</reference>
<dbReference type="NCBIfam" id="TIGR02532">
    <property type="entry name" value="IV_pilin_GFxxxE"/>
    <property type="match status" value="1"/>
</dbReference>
<evidence type="ECO:0000256" key="1">
    <source>
        <dbReference type="SAM" id="Phobius"/>
    </source>
</evidence>
<evidence type="ECO:0000313" key="2">
    <source>
        <dbReference type="EMBL" id="OGL82823.1"/>
    </source>
</evidence>
<evidence type="ECO:0000313" key="3">
    <source>
        <dbReference type="Proteomes" id="UP000176846"/>
    </source>
</evidence>
<accession>A0A1F7UX04</accession>
<dbReference type="InterPro" id="IPR012902">
    <property type="entry name" value="N_methyl_site"/>
</dbReference>
<organism evidence="2 3">
    <name type="scientific">Candidatus Uhrbacteria bacterium RIFCSPLOWO2_01_FULL_47_25</name>
    <dbReference type="NCBI Taxonomy" id="1802402"/>
    <lineage>
        <taxon>Bacteria</taxon>
        <taxon>Candidatus Uhriibacteriota</taxon>
    </lineage>
</organism>
<protein>
    <recommendedName>
        <fullName evidence="4">Prepilin-type N-terminal cleavage/methylation domain-containing protein</fullName>
    </recommendedName>
</protein>
<dbReference type="Proteomes" id="UP000176846">
    <property type="component" value="Unassembled WGS sequence"/>
</dbReference>
<gene>
    <name evidence="2" type="ORF">A2936_04115</name>
</gene>
<sequence length="193" mass="21460">MSSADKYRNQTFNHANKNRGVRGFTIIELIVVIGILSGGIVAVQTAIQYGLRNAVVVSDGIVAAHLAEEGLELIRNVRDGNWAIRQFQQPTPTADTWDELSTGYYRLDYLLSNGVSRLYSGAPATCQDGQVLNFDSTSGLYSYAGGTFSKFRRVVNITNNTTYIEVSSQVCWTDSIGPHEIIITERLYDWRPE</sequence>
<dbReference type="AlphaFoldDB" id="A0A1F7UX04"/>
<name>A0A1F7UX04_9BACT</name>
<keyword evidence="1" id="KW-0812">Transmembrane</keyword>